<evidence type="ECO:0008006" key="4">
    <source>
        <dbReference type="Google" id="ProtNLM"/>
    </source>
</evidence>
<keyword evidence="1" id="KW-0732">Signal</keyword>
<evidence type="ECO:0000256" key="1">
    <source>
        <dbReference type="SAM" id="SignalP"/>
    </source>
</evidence>
<accession>A0AAW1MQP0</accession>
<sequence>MAKTYAFVCLIFCIRNVFSDFDNEINLDCQGRTYKNVTLTAYFPSYDEDFDGGLRDMQGQLLKTLQDFLDDRNQFVTLAMDEKLQIPYGTNVCIPQLNQHFGHRIRIQVRDTSSDLTGTGYTRADICVRSETDSYDIILNEVVTLVFDSVYNKPI</sequence>
<organism evidence="2 3">
    <name type="scientific">Popillia japonica</name>
    <name type="common">Japanese beetle</name>
    <dbReference type="NCBI Taxonomy" id="7064"/>
    <lineage>
        <taxon>Eukaryota</taxon>
        <taxon>Metazoa</taxon>
        <taxon>Ecdysozoa</taxon>
        <taxon>Arthropoda</taxon>
        <taxon>Hexapoda</taxon>
        <taxon>Insecta</taxon>
        <taxon>Pterygota</taxon>
        <taxon>Neoptera</taxon>
        <taxon>Endopterygota</taxon>
        <taxon>Coleoptera</taxon>
        <taxon>Polyphaga</taxon>
        <taxon>Scarabaeiformia</taxon>
        <taxon>Scarabaeidae</taxon>
        <taxon>Rutelinae</taxon>
        <taxon>Popillia</taxon>
    </lineage>
</organism>
<protein>
    <recommendedName>
        <fullName evidence="4">Secreted protein</fullName>
    </recommendedName>
</protein>
<proteinExistence type="predicted"/>
<comment type="caution">
    <text evidence="2">The sequence shown here is derived from an EMBL/GenBank/DDBJ whole genome shotgun (WGS) entry which is preliminary data.</text>
</comment>
<feature type="signal peptide" evidence="1">
    <location>
        <begin position="1"/>
        <end position="19"/>
    </location>
</feature>
<evidence type="ECO:0000313" key="3">
    <source>
        <dbReference type="Proteomes" id="UP001458880"/>
    </source>
</evidence>
<feature type="chain" id="PRO_5043564890" description="Secreted protein" evidence="1">
    <location>
        <begin position="20"/>
        <end position="155"/>
    </location>
</feature>
<dbReference type="EMBL" id="JASPKY010000029">
    <property type="protein sequence ID" value="KAK9751296.1"/>
    <property type="molecule type" value="Genomic_DNA"/>
</dbReference>
<dbReference type="AlphaFoldDB" id="A0AAW1MQP0"/>
<reference evidence="2 3" key="1">
    <citation type="journal article" date="2024" name="BMC Genomics">
        <title>De novo assembly and annotation of Popillia japonica's genome with initial clues to its potential as an invasive pest.</title>
        <authorList>
            <person name="Cucini C."/>
            <person name="Boschi S."/>
            <person name="Funari R."/>
            <person name="Cardaioli E."/>
            <person name="Iannotti N."/>
            <person name="Marturano G."/>
            <person name="Paoli F."/>
            <person name="Bruttini M."/>
            <person name="Carapelli A."/>
            <person name="Frati F."/>
            <person name="Nardi F."/>
        </authorList>
    </citation>
    <scope>NUCLEOTIDE SEQUENCE [LARGE SCALE GENOMIC DNA]</scope>
    <source>
        <strain evidence="2">DMR45628</strain>
    </source>
</reference>
<name>A0AAW1MQP0_POPJA</name>
<dbReference type="Proteomes" id="UP001458880">
    <property type="component" value="Unassembled WGS sequence"/>
</dbReference>
<gene>
    <name evidence="2" type="ORF">QE152_g5187</name>
</gene>
<keyword evidence="3" id="KW-1185">Reference proteome</keyword>
<evidence type="ECO:0000313" key="2">
    <source>
        <dbReference type="EMBL" id="KAK9751296.1"/>
    </source>
</evidence>